<dbReference type="GO" id="GO:0006313">
    <property type="term" value="P:DNA transposition"/>
    <property type="evidence" value="ECO:0007669"/>
    <property type="project" value="InterPro"/>
</dbReference>
<dbReference type="InterPro" id="IPR009057">
    <property type="entry name" value="Homeodomain-like_sf"/>
</dbReference>
<dbReference type="GO" id="GO:0003677">
    <property type="term" value="F:DNA binding"/>
    <property type="evidence" value="ECO:0007669"/>
    <property type="project" value="InterPro"/>
</dbReference>
<protein>
    <submittedName>
        <fullName evidence="2">Transposase</fullName>
    </submittedName>
</protein>
<dbReference type="Pfam" id="PF01527">
    <property type="entry name" value="HTH_Tnp_1"/>
    <property type="match status" value="1"/>
</dbReference>
<dbReference type="AlphaFoldDB" id="A0A125G5E3"/>
<dbReference type="Proteomes" id="UP000062998">
    <property type="component" value="Unassembled WGS sequence"/>
</dbReference>
<feature type="compositionally biased region" description="Low complexity" evidence="1">
    <location>
        <begin position="61"/>
        <end position="70"/>
    </location>
</feature>
<reference evidence="2 3" key="1">
    <citation type="submission" date="2015-11" db="EMBL/GenBank/DDBJ databases">
        <title>Expanding the genomic diversity of Burkholderia species for the development of highly accurate diagnostics.</title>
        <authorList>
            <person name="Sahl J."/>
            <person name="Keim P."/>
            <person name="Wagner D."/>
        </authorList>
    </citation>
    <scope>NUCLEOTIDE SEQUENCE [LARGE SCALE GENOMIC DNA]</scope>
    <source>
        <strain evidence="2 3">MSMB2167WGS</strain>
    </source>
</reference>
<accession>A0A125G5E3</accession>
<comment type="caution">
    <text evidence="2">The sequence shown here is derived from an EMBL/GenBank/DDBJ whole genome shotgun (WGS) entry which is preliminary data.</text>
</comment>
<dbReference type="EMBL" id="LPIX01000106">
    <property type="protein sequence ID" value="KWD92649.1"/>
    <property type="molecule type" value="Genomic_DNA"/>
</dbReference>
<evidence type="ECO:0000256" key="1">
    <source>
        <dbReference type="SAM" id="MobiDB-lite"/>
    </source>
</evidence>
<sequence>MAENVVPRRQYTKEFKVEAVRLAESVGQHEAARRLGVPVATLGNWCRDQRDGSAQAATGLAPSASSSSRRPFSDLEAENSRLRKELASAKLDIEILRKATAYFAKGSR</sequence>
<name>A0A125G5E3_9BURK</name>
<evidence type="ECO:0000313" key="2">
    <source>
        <dbReference type="EMBL" id="KWD92649.1"/>
    </source>
</evidence>
<organism evidence="2 3">
    <name type="scientific">Burkholderia ubonensis</name>
    <dbReference type="NCBI Taxonomy" id="101571"/>
    <lineage>
        <taxon>Bacteria</taxon>
        <taxon>Pseudomonadati</taxon>
        <taxon>Pseudomonadota</taxon>
        <taxon>Betaproteobacteria</taxon>
        <taxon>Burkholderiales</taxon>
        <taxon>Burkholderiaceae</taxon>
        <taxon>Burkholderia</taxon>
        <taxon>Burkholderia cepacia complex</taxon>
    </lineage>
</organism>
<dbReference type="PANTHER" id="PTHR33215:SF13">
    <property type="entry name" value="PROTEIN DISTAL ANTENNA"/>
    <property type="match status" value="1"/>
</dbReference>
<proteinExistence type="predicted"/>
<dbReference type="GO" id="GO:0004803">
    <property type="term" value="F:transposase activity"/>
    <property type="evidence" value="ECO:0007669"/>
    <property type="project" value="InterPro"/>
</dbReference>
<dbReference type="InterPro" id="IPR002514">
    <property type="entry name" value="Transposase_8"/>
</dbReference>
<evidence type="ECO:0000313" key="3">
    <source>
        <dbReference type="Proteomes" id="UP000062998"/>
    </source>
</evidence>
<dbReference type="PANTHER" id="PTHR33215">
    <property type="entry name" value="PROTEIN DISTAL ANTENNA"/>
    <property type="match status" value="1"/>
</dbReference>
<dbReference type="SUPFAM" id="SSF46689">
    <property type="entry name" value="Homeodomain-like"/>
    <property type="match status" value="1"/>
</dbReference>
<feature type="region of interest" description="Disordered" evidence="1">
    <location>
        <begin position="51"/>
        <end position="77"/>
    </location>
</feature>
<dbReference type="Gene3D" id="1.10.10.60">
    <property type="entry name" value="Homeodomain-like"/>
    <property type="match status" value="1"/>
</dbReference>
<gene>
    <name evidence="2" type="ORF">WL73_02865</name>
</gene>
<dbReference type="InterPro" id="IPR051839">
    <property type="entry name" value="RD_transcriptional_regulator"/>
</dbReference>